<dbReference type="EMBL" id="CP003191">
    <property type="protein sequence ID" value="AEW20770.1"/>
    <property type="molecule type" value="Genomic_DNA"/>
</dbReference>
<dbReference type="Proteomes" id="UP000005436">
    <property type="component" value="Chromosome"/>
</dbReference>
<dbReference type="SUPFAM" id="SSF52540">
    <property type="entry name" value="P-loop containing nucleoside triphosphate hydrolases"/>
    <property type="match status" value="1"/>
</dbReference>
<sequence length="243" mass="27603">MAADTEKEARNMEDKALVYLEDVTLCMEENIVLRNVSLTLHNGEFVYVIGKVGSGKSSLLKALYSEIRVSEGEATVMGYDMCNMRRRDIPYLRRKLGIVFQDFQLLTDRSVFKNLEFVLKVTGWRRKEEIAKRIQEVLEQVGIPNKGYKMPHELSGGEQQRVAIARALLNTPEIILADEPTGNLDPETSGQIVQLLHDICKRGTAVIMTTHNYNLVERFPARVVKCEQAKLHDVASPQEHHHS</sequence>
<proteinExistence type="inferred from homology"/>
<dbReference type="HOGENOM" id="CLU_000604_1_22_10"/>
<feature type="domain" description="ABC transporter" evidence="6">
    <location>
        <begin position="18"/>
        <end position="243"/>
    </location>
</feature>
<evidence type="ECO:0000256" key="2">
    <source>
        <dbReference type="ARBA" id="ARBA00005417"/>
    </source>
</evidence>
<dbReference type="Pfam" id="PF00005">
    <property type="entry name" value="ABC_tran"/>
    <property type="match status" value="1"/>
</dbReference>
<evidence type="ECO:0000259" key="6">
    <source>
        <dbReference type="PROSITE" id="PS50893"/>
    </source>
</evidence>
<evidence type="ECO:0000313" key="7">
    <source>
        <dbReference type="EMBL" id="AEW20770.1"/>
    </source>
</evidence>
<keyword evidence="7" id="KW-0132">Cell division</keyword>
<evidence type="ECO:0000256" key="3">
    <source>
        <dbReference type="ARBA" id="ARBA00020019"/>
    </source>
</evidence>
<dbReference type="InterPro" id="IPR027417">
    <property type="entry name" value="P-loop_NTPase"/>
</dbReference>
<dbReference type="PATRIC" id="fig|203275.8.peg.635"/>
<comment type="function">
    <text evidence="1">Part of the ABC transporter FtsEX involved in cellular division. Important for assembly or stability of the septal ring.</text>
</comment>
<dbReference type="InterPro" id="IPR017871">
    <property type="entry name" value="ABC_transporter-like_CS"/>
</dbReference>
<keyword evidence="5 7" id="KW-0067">ATP-binding</keyword>
<dbReference type="GO" id="GO:0016887">
    <property type="term" value="F:ATP hydrolysis activity"/>
    <property type="evidence" value="ECO:0007669"/>
    <property type="project" value="InterPro"/>
</dbReference>
<gene>
    <name evidence="7" type="ordered locus">BFO_0716</name>
</gene>
<dbReference type="STRING" id="203275.BFO_0716"/>
<dbReference type="PANTHER" id="PTHR24220:SF470">
    <property type="entry name" value="CELL DIVISION ATP-BINDING PROTEIN FTSE"/>
    <property type="match status" value="1"/>
</dbReference>
<keyword evidence="4" id="KW-0547">Nucleotide-binding</keyword>
<comment type="similarity">
    <text evidence="2">Belongs to the ABC transporter superfamily.</text>
</comment>
<dbReference type="InterPro" id="IPR015854">
    <property type="entry name" value="ABC_transpr_LolD-like"/>
</dbReference>
<dbReference type="InterPro" id="IPR003439">
    <property type="entry name" value="ABC_transporter-like_ATP-bd"/>
</dbReference>
<evidence type="ECO:0000313" key="8">
    <source>
        <dbReference type="Proteomes" id="UP000005436"/>
    </source>
</evidence>
<dbReference type="Gene3D" id="3.40.50.300">
    <property type="entry name" value="P-loop containing nucleotide triphosphate hydrolases"/>
    <property type="match status" value="1"/>
</dbReference>
<dbReference type="GO" id="GO:0005524">
    <property type="term" value="F:ATP binding"/>
    <property type="evidence" value="ECO:0007669"/>
    <property type="project" value="UniProtKB-KW"/>
</dbReference>
<dbReference type="PANTHER" id="PTHR24220">
    <property type="entry name" value="IMPORT ATP-BINDING PROTEIN"/>
    <property type="match status" value="1"/>
</dbReference>
<dbReference type="FunFam" id="3.40.50.300:FF:000056">
    <property type="entry name" value="Cell division ATP-binding protein FtsE"/>
    <property type="match status" value="1"/>
</dbReference>
<dbReference type="AlphaFoldDB" id="G8UMZ4"/>
<evidence type="ECO:0000256" key="1">
    <source>
        <dbReference type="ARBA" id="ARBA00002579"/>
    </source>
</evidence>
<dbReference type="GO" id="GO:0022857">
    <property type="term" value="F:transmembrane transporter activity"/>
    <property type="evidence" value="ECO:0007669"/>
    <property type="project" value="TreeGrafter"/>
</dbReference>
<dbReference type="PROSITE" id="PS00211">
    <property type="entry name" value="ABC_TRANSPORTER_1"/>
    <property type="match status" value="1"/>
</dbReference>
<protein>
    <recommendedName>
        <fullName evidence="3">Cell division ATP-binding protein FtsE</fullName>
    </recommendedName>
</protein>
<reference evidence="8" key="1">
    <citation type="submission" date="2011-12" db="EMBL/GenBank/DDBJ databases">
        <title>Complete sequence of Tannerella forsythia ATCC 43037.</title>
        <authorList>
            <person name="Dewhirst F."/>
            <person name="Tanner A."/>
            <person name="Izard J."/>
            <person name="Brinkac L."/>
            <person name="Durkin A.S."/>
            <person name="Hostetler J."/>
            <person name="Shetty J."/>
            <person name="Torralba M."/>
            <person name="Gill S."/>
            <person name="Nelson K."/>
        </authorList>
    </citation>
    <scope>NUCLEOTIDE SEQUENCE [LARGE SCALE GENOMIC DNA]</scope>
    <source>
        <strain evidence="8">ATCC 43037 / JCM 10827 / CCUG 33226 / KCTC 5666 / FDC 338</strain>
    </source>
</reference>
<keyword evidence="7" id="KW-0131">Cell cycle</keyword>
<accession>G8UMZ4</accession>
<dbReference type="PROSITE" id="PS50893">
    <property type="entry name" value="ABC_TRANSPORTER_2"/>
    <property type="match status" value="1"/>
</dbReference>
<dbReference type="GO" id="GO:0051301">
    <property type="term" value="P:cell division"/>
    <property type="evidence" value="ECO:0007669"/>
    <property type="project" value="UniProtKB-KW"/>
</dbReference>
<dbReference type="KEGG" id="tfo:BFO_0716"/>
<dbReference type="GO" id="GO:0005886">
    <property type="term" value="C:plasma membrane"/>
    <property type="evidence" value="ECO:0007669"/>
    <property type="project" value="UniProtKB-ARBA"/>
</dbReference>
<name>G8UMZ4_TANFA</name>
<dbReference type="InterPro" id="IPR003593">
    <property type="entry name" value="AAA+_ATPase"/>
</dbReference>
<keyword evidence="8" id="KW-1185">Reference proteome</keyword>
<evidence type="ECO:0000256" key="5">
    <source>
        <dbReference type="ARBA" id="ARBA00022840"/>
    </source>
</evidence>
<dbReference type="eggNOG" id="COG2884">
    <property type="taxonomic scope" value="Bacteria"/>
</dbReference>
<evidence type="ECO:0000256" key="4">
    <source>
        <dbReference type="ARBA" id="ARBA00022741"/>
    </source>
</evidence>
<dbReference type="SMART" id="SM00382">
    <property type="entry name" value="AAA"/>
    <property type="match status" value="1"/>
</dbReference>
<organism evidence="7 8">
    <name type="scientific">Tannerella forsythia (strain ATCC 43037 / JCM 10827 / CCUG 21028 A / KCTC 5666 / FDC 338)</name>
    <name type="common">Bacteroides forsythus</name>
    <dbReference type="NCBI Taxonomy" id="203275"/>
    <lineage>
        <taxon>Bacteria</taxon>
        <taxon>Pseudomonadati</taxon>
        <taxon>Bacteroidota</taxon>
        <taxon>Bacteroidia</taxon>
        <taxon>Bacteroidales</taxon>
        <taxon>Tannerellaceae</taxon>
        <taxon>Tannerella</taxon>
    </lineage>
</organism>